<name>A0A5B8RE68_9ZZZZ</name>
<dbReference type="InterPro" id="IPR000462">
    <property type="entry name" value="CDP-OH_P_trans"/>
</dbReference>
<sequence length="401" mass="42593">MPVYVCVTGDSPVRLWGLTGRERLERAFAAMDGVEAVAGPETVPAEATAVVLRADHAYDGAVLRGLVEGAEPVCLLGEDGTPVAARGSGGETAALLEAVAAADAGGLADRPSRSAGELASGFRSRLRSVTPPRVSRITAGNRRALERWLFSGAYKGVTDLITKWLWPVPAQWAVHGCIRLGLSPNAVTTASLVLAIAALVAFAGGAHGLGLVAGWLMTFLDTVDGKLARVTLTSSRFGDYLDHGIDLIHPPFWYLAWGLGLAAPWTLTPSLGVTVTAIFAAYIGGRLCEGAFQWFAAPFSLFIWRPFDSFNRLITARRNPNLILLTAFWLGGRPDLGLWMVAAWHVLSTLVLAARVVQAALRARGAALAPWLNDVDPARDRDRLAVRCFTQAPAGGAGARR</sequence>
<evidence type="ECO:0000313" key="3">
    <source>
        <dbReference type="EMBL" id="QEA07150.1"/>
    </source>
</evidence>
<organism evidence="3">
    <name type="scientific">uncultured organism</name>
    <dbReference type="NCBI Taxonomy" id="155900"/>
    <lineage>
        <taxon>unclassified sequences</taxon>
        <taxon>environmental samples</taxon>
    </lineage>
</organism>
<accession>A0A5B8RE68</accession>
<dbReference type="Pfam" id="PF01066">
    <property type="entry name" value="CDP-OH_P_transf"/>
    <property type="match status" value="1"/>
</dbReference>
<proteinExistence type="predicted"/>
<feature type="transmembrane region" description="Helical" evidence="2">
    <location>
        <begin position="254"/>
        <end position="283"/>
    </location>
</feature>
<gene>
    <name evidence="3" type="ORF">KBTEX_03495</name>
</gene>
<evidence type="ECO:0000256" key="2">
    <source>
        <dbReference type="SAM" id="Phobius"/>
    </source>
</evidence>
<dbReference type="GO" id="GO:0016020">
    <property type="term" value="C:membrane"/>
    <property type="evidence" value="ECO:0007669"/>
    <property type="project" value="InterPro"/>
</dbReference>
<evidence type="ECO:0000256" key="1">
    <source>
        <dbReference type="ARBA" id="ARBA00022679"/>
    </source>
</evidence>
<dbReference type="InterPro" id="IPR043130">
    <property type="entry name" value="CDP-OH_PTrfase_TM_dom"/>
</dbReference>
<evidence type="ECO:0008006" key="4">
    <source>
        <dbReference type="Google" id="ProtNLM"/>
    </source>
</evidence>
<keyword evidence="1" id="KW-0808">Transferase</keyword>
<keyword evidence="2" id="KW-1133">Transmembrane helix</keyword>
<feature type="transmembrane region" description="Helical" evidence="2">
    <location>
        <begin position="290"/>
        <end position="307"/>
    </location>
</feature>
<dbReference type="Gene3D" id="1.20.120.1760">
    <property type="match status" value="1"/>
</dbReference>
<feature type="transmembrane region" description="Helical" evidence="2">
    <location>
        <begin position="192"/>
        <end position="217"/>
    </location>
</feature>
<dbReference type="EMBL" id="MN079207">
    <property type="protein sequence ID" value="QEA07150.1"/>
    <property type="molecule type" value="Genomic_DNA"/>
</dbReference>
<keyword evidence="2" id="KW-0812">Transmembrane</keyword>
<protein>
    <recommendedName>
        <fullName evidence="4">CDP-alcohol phosphatidyltransferase</fullName>
    </recommendedName>
</protein>
<feature type="transmembrane region" description="Helical" evidence="2">
    <location>
        <begin position="336"/>
        <end position="357"/>
    </location>
</feature>
<reference evidence="3" key="1">
    <citation type="submission" date="2019-06" db="EMBL/GenBank/DDBJ databases">
        <authorList>
            <person name="Murdoch R.W."/>
            <person name="Fathepure B."/>
        </authorList>
    </citation>
    <scope>NUCLEOTIDE SEQUENCE</scope>
</reference>
<dbReference type="GO" id="GO:0008654">
    <property type="term" value="P:phospholipid biosynthetic process"/>
    <property type="evidence" value="ECO:0007669"/>
    <property type="project" value="InterPro"/>
</dbReference>
<dbReference type="InterPro" id="IPR048254">
    <property type="entry name" value="CDP_ALCOHOL_P_TRANSF_CS"/>
</dbReference>
<dbReference type="PROSITE" id="PS00379">
    <property type="entry name" value="CDP_ALCOHOL_P_TRANSF"/>
    <property type="match status" value="1"/>
</dbReference>
<dbReference type="GO" id="GO:0016780">
    <property type="term" value="F:phosphotransferase activity, for other substituted phosphate groups"/>
    <property type="evidence" value="ECO:0007669"/>
    <property type="project" value="InterPro"/>
</dbReference>
<dbReference type="AlphaFoldDB" id="A0A5B8RE68"/>
<keyword evidence="2" id="KW-0472">Membrane</keyword>